<keyword evidence="2" id="KW-1185">Reference proteome</keyword>
<sequence>MCLWLSTSLRPKWKCPRPNRAPYQPFSHLSAESSTRCLPSEAQSIDPVLPSSTSASATPVASGTKRRRELDHEPDVDPEQKSENEPESAEMWKETSYTPSQRPHGDTEEEQFEEDKSTTEKEEAHCDLLTAR</sequence>
<protein>
    <submittedName>
        <fullName evidence="1">Uncharacterized protein</fullName>
    </submittedName>
</protein>
<dbReference type="EMBL" id="CM011679">
    <property type="protein sequence ID" value="TMS18709.1"/>
    <property type="molecule type" value="Genomic_DNA"/>
</dbReference>
<organism evidence="1 2">
    <name type="scientific">Larimichthys crocea</name>
    <name type="common">Large yellow croaker</name>
    <name type="synonym">Pseudosciaena crocea</name>
    <dbReference type="NCBI Taxonomy" id="215358"/>
    <lineage>
        <taxon>Eukaryota</taxon>
        <taxon>Metazoa</taxon>
        <taxon>Chordata</taxon>
        <taxon>Craniata</taxon>
        <taxon>Vertebrata</taxon>
        <taxon>Euteleostomi</taxon>
        <taxon>Actinopterygii</taxon>
        <taxon>Neopterygii</taxon>
        <taxon>Teleostei</taxon>
        <taxon>Neoteleostei</taxon>
        <taxon>Acanthomorphata</taxon>
        <taxon>Eupercaria</taxon>
        <taxon>Sciaenidae</taxon>
        <taxon>Larimichthys</taxon>
    </lineage>
</organism>
<proteinExistence type="predicted"/>
<dbReference type="Proteomes" id="UP000793456">
    <property type="component" value="Chromosome VI"/>
</dbReference>
<evidence type="ECO:0000313" key="1">
    <source>
        <dbReference type="EMBL" id="TMS18709.1"/>
    </source>
</evidence>
<evidence type="ECO:0000313" key="2">
    <source>
        <dbReference type="Proteomes" id="UP000793456"/>
    </source>
</evidence>
<reference evidence="1" key="1">
    <citation type="submission" date="2018-11" db="EMBL/GenBank/DDBJ databases">
        <title>The sequence and de novo assembly of Larimichthys crocea genome using PacBio and Hi-C technologies.</title>
        <authorList>
            <person name="Xu P."/>
            <person name="Chen B."/>
            <person name="Zhou Z."/>
            <person name="Ke Q."/>
            <person name="Wu Y."/>
            <person name="Bai H."/>
            <person name="Pu F."/>
        </authorList>
    </citation>
    <scope>NUCLEOTIDE SEQUENCE</scope>
    <source>
        <tissue evidence="1">Muscle</tissue>
    </source>
</reference>
<gene>
    <name evidence="1" type="ORF">E3U43_011035</name>
</gene>
<accession>A0ACD3RJ40</accession>
<comment type="caution">
    <text evidence="1">The sequence shown here is derived from an EMBL/GenBank/DDBJ whole genome shotgun (WGS) entry which is preliminary data.</text>
</comment>
<name>A0ACD3RJ40_LARCR</name>